<evidence type="ECO:0000256" key="2">
    <source>
        <dbReference type="ARBA" id="ARBA00008017"/>
    </source>
</evidence>
<feature type="domain" description="Mechanosensitive ion channel MscS C-terminal" evidence="10">
    <location>
        <begin position="246"/>
        <end position="328"/>
    </location>
</feature>
<comment type="caution">
    <text evidence="12">The sequence shown here is derived from an EMBL/GenBank/DDBJ whole genome shotgun (WGS) entry which is preliminary data.</text>
</comment>
<dbReference type="SUPFAM" id="SSF50182">
    <property type="entry name" value="Sm-like ribonucleoproteins"/>
    <property type="match status" value="1"/>
</dbReference>
<dbReference type="GO" id="GO:0008381">
    <property type="term" value="F:mechanosensitive monoatomic ion channel activity"/>
    <property type="evidence" value="ECO:0007669"/>
    <property type="project" value="InterPro"/>
</dbReference>
<sequence>MIPLAPPPAPSGSAEPIFNGTPDVSESCKADALCTWVLDKTDIQWLANGSYVFILKPLRIIAIIVIAMLIRWLLHRGIRRLTATTSRAAMPALLKPLRERADKQQEAAENTFIPERRRQRAEAIGSVLRSFVTAVVFTMAVLLVMGELGFNLGPLLASAGIVGVALGFGAQSLVKDLIAGLFMLLEDQYGVGDSVDLGDAVGVVETVGLRVTTVRDMRGVLWYIRNGEIIRVGNKSQGWAMVVIDIPIGFVNSEEATAVLRRAALALAEEPEHATEFLEPPDVIGVEQLTVDGAVIRTIAKTTADGQPIVQRELRRRLTEALETSGISERIAVSRMLPRSAVPPTFSSGTGDSSGTPGGAT</sequence>
<comment type="subcellular location">
    <subcellularLocation>
        <location evidence="1">Cell membrane</location>
        <topology evidence="1">Multi-pass membrane protein</topology>
    </subcellularLocation>
</comment>
<proteinExistence type="inferred from homology"/>
<dbReference type="Gene3D" id="2.30.30.60">
    <property type="match status" value="1"/>
</dbReference>
<evidence type="ECO:0000259" key="11">
    <source>
        <dbReference type="Pfam" id="PF21088"/>
    </source>
</evidence>
<feature type="domain" description="Mechanosensitive ion channel MscS" evidence="9">
    <location>
        <begin position="173"/>
        <end position="234"/>
    </location>
</feature>
<dbReference type="Pfam" id="PF21088">
    <property type="entry name" value="MS_channel_1st"/>
    <property type="match status" value="1"/>
</dbReference>
<dbReference type="InterPro" id="IPR023408">
    <property type="entry name" value="MscS_beta-dom_sf"/>
</dbReference>
<dbReference type="FunFam" id="1.10.287.1260:FF:000005">
    <property type="entry name" value="Mechanosensitive ion channel family protein"/>
    <property type="match status" value="1"/>
</dbReference>
<evidence type="ECO:0000256" key="5">
    <source>
        <dbReference type="ARBA" id="ARBA00022989"/>
    </source>
</evidence>
<feature type="transmembrane region" description="Helical" evidence="8">
    <location>
        <begin position="152"/>
        <end position="174"/>
    </location>
</feature>
<evidence type="ECO:0000313" key="13">
    <source>
        <dbReference type="Proteomes" id="UP000681340"/>
    </source>
</evidence>
<feature type="transmembrane region" description="Helical" evidence="8">
    <location>
        <begin position="126"/>
        <end position="146"/>
    </location>
</feature>
<evidence type="ECO:0000256" key="6">
    <source>
        <dbReference type="ARBA" id="ARBA00023136"/>
    </source>
</evidence>
<dbReference type="Gene3D" id="3.30.70.100">
    <property type="match status" value="1"/>
</dbReference>
<evidence type="ECO:0000256" key="8">
    <source>
        <dbReference type="SAM" id="Phobius"/>
    </source>
</evidence>
<keyword evidence="13" id="KW-1185">Reference proteome</keyword>
<feature type="region of interest" description="Disordered" evidence="7">
    <location>
        <begin position="338"/>
        <end position="361"/>
    </location>
</feature>
<dbReference type="InterPro" id="IPR010920">
    <property type="entry name" value="LSM_dom_sf"/>
</dbReference>
<gene>
    <name evidence="12" type="ORF">Aau02nite_37960</name>
</gene>
<feature type="domain" description="Mechanosensitive ion channel transmembrane helices 2/3" evidence="11">
    <location>
        <begin position="134"/>
        <end position="171"/>
    </location>
</feature>
<reference evidence="12" key="1">
    <citation type="submission" date="2021-03" db="EMBL/GenBank/DDBJ databases">
        <title>Whole genome shotgun sequence of Actinoplanes auranticolor NBRC 12245.</title>
        <authorList>
            <person name="Komaki H."/>
            <person name="Tamura T."/>
        </authorList>
    </citation>
    <scope>NUCLEOTIDE SEQUENCE</scope>
    <source>
        <strain evidence="12">NBRC 12245</strain>
    </source>
</reference>
<evidence type="ECO:0000256" key="7">
    <source>
        <dbReference type="SAM" id="MobiDB-lite"/>
    </source>
</evidence>
<dbReference type="AlphaFoldDB" id="A0A919SC01"/>
<dbReference type="FunFam" id="2.30.30.60:FF:000001">
    <property type="entry name" value="MscS Mechanosensitive ion channel"/>
    <property type="match status" value="1"/>
</dbReference>
<evidence type="ECO:0000313" key="12">
    <source>
        <dbReference type="EMBL" id="GIM69825.1"/>
    </source>
</evidence>
<feature type="transmembrane region" description="Helical" evidence="8">
    <location>
        <begin position="51"/>
        <end position="74"/>
    </location>
</feature>
<dbReference type="RefSeq" id="WP_212989794.1">
    <property type="nucleotide sequence ID" value="NZ_BAABEA010000039.1"/>
</dbReference>
<dbReference type="GO" id="GO:0005886">
    <property type="term" value="C:plasma membrane"/>
    <property type="evidence" value="ECO:0007669"/>
    <property type="project" value="UniProtKB-SubCell"/>
</dbReference>
<keyword evidence="5 8" id="KW-1133">Transmembrane helix</keyword>
<dbReference type="SUPFAM" id="SSF82861">
    <property type="entry name" value="Mechanosensitive channel protein MscS (YggB), transmembrane region"/>
    <property type="match status" value="1"/>
</dbReference>
<organism evidence="12 13">
    <name type="scientific">Actinoplanes auranticolor</name>
    <dbReference type="NCBI Taxonomy" id="47988"/>
    <lineage>
        <taxon>Bacteria</taxon>
        <taxon>Bacillati</taxon>
        <taxon>Actinomycetota</taxon>
        <taxon>Actinomycetes</taxon>
        <taxon>Micromonosporales</taxon>
        <taxon>Micromonosporaceae</taxon>
        <taxon>Actinoplanes</taxon>
    </lineage>
</organism>
<dbReference type="PANTHER" id="PTHR30460:SF0">
    <property type="entry name" value="MODERATE CONDUCTANCE MECHANOSENSITIVE CHANNEL YBIO"/>
    <property type="match status" value="1"/>
</dbReference>
<dbReference type="Gene3D" id="1.10.287.1260">
    <property type="match status" value="1"/>
</dbReference>
<dbReference type="EMBL" id="BOQL01000028">
    <property type="protein sequence ID" value="GIM69825.1"/>
    <property type="molecule type" value="Genomic_DNA"/>
</dbReference>
<evidence type="ECO:0000256" key="4">
    <source>
        <dbReference type="ARBA" id="ARBA00022692"/>
    </source>
</evidence>
<dbReference type="Pfam" id="PF21082">
    <property type="entry name" value="MS_channel_3rd"/>
    <property type="match status" value="1"/>
</dbReference>
<dbReference type="InterPro" id="IPR006685">
    <property type="entry name" value="MscS_channel_2nd"/>
</dbReference>
<evidence type="ECO:0000259" key="9">
    <source>
        <dbReference type="Pfam" id="PF00924"/>
    </source>
</evidence>
<feature type="compositionally biased region" description="Low complexity" evidence="7">
    <location>
        <begin position="343"/>
        <end position="355"/>
    </location>
</feature>
<evidence type="ECO:0000256" key="3">
    <source>
        <dbReference type="ARBA" id="ARBA00022475"/>
    </source>
</evidence>
<dbReference type="PANTHER" id="PTHR30460">
    <property type="entry name" value="MODERATE CONDUCTANCE MECHANOSENSITIVE CHANNEL YBIO"/>
    <property type="match status" value="1"/>
</dbReference>
<keyword evidence="6 8" id="KW-0472">Membrane</keyword>
<comment type="similarity">
    <text evidence="2">Belongs to the MscS (TC 1.A.23) family.</text>
</comment>
<dbReference type="InterPro" id="IPR049142">
    <property type="entry name" value="MS_channel_1st"/>
</dbReference>
<protein>
    <submittedName>
        <fullName evidence="12">Mechanosensitive ion channel protein MscS</fullName>
    </submittedName>
</protein>
<evidence type="ECO:0000259" key="10">
    <source>
        <dbReference type="Pfam" id="PF21082"/>
    </source>
</evidence>
<name>A0A919SC01_9ACTN</name>
<evidence type="ECO:0000256" key="1">
    <source>
        <dbReference type="ARBA" id="ARBA00004651"/>
    </source>
</evidence>
<keyword evidence="3" id="KW-1003">Cell membrane</keyword>
<dbReference type="Proteomes" id="UP000681340">
    <property type="component" value="Unassembled WGS sequence"/>
</dbReference>
<accession>A0A919SC01</accession>
<dbReference type="InterPro" id="IPR045276">
    <property type="entry name" value="YbiO_bact"/>
</dbReference>
<dbReference type="InterPro" id="IPR049278">
    <property type="entry name" value="MS_channel_C"/>
</dbReference>
<dbReference type="Pfam" id="PF00924">
    <property type="entry name" value="MS_channel_2nd"/>
    <property type="match status" value="1"/>
</dbReference>
<dbReference type="InterPro" id="IPR011014">
    <property type="entry name" value="MscS_channel_TM-2"/>
</dbReference>
<keyword evidence="4 8" id="KW-0812">Transmembrane</keyword>